<dbReference type="Pfam" id="PF00107">
    <property type="entry name" value="ADH_zinc_N"/>
    <property type="match status" value="1"/>
</dbReference>
<keyword evidence="2" id="KW-0560">Oxidoreductase</keyword>
<comment type="caution">
    <text evidence="4">The sequence shown here is derived from an EMBL/GenBank/DDBJ whole genome shotgun (WGS) entry which is preliminary data.</text>
</comment>
<evidence type="ECO:0000256" key="1">
    <source>
        <dbReference type="ARBA" id="ARBA00022857"/>
    </source>
</evidence>
<evidence type="ECO:0000259" key="3">
    <source>
        <dbReference type="Pfam" id="PF00107"/>
    </source>
</evidence>
<evidence type="ECO:0000313" key="5">
    <source>
        <dbReference type="Proteomes" id="UP001196338"/>
    </source>
</evidence>
<dbReference type="SUPFAM" id="SSF51735">
    <property type="entry name" value="NAD(P)-binding Rossmann-fold domains"/>
    <property type="match status" value="1"/>
</dbReference>
<sequence length="97" mass="10079">AAIWMQYLTAYGALIEIAQLKRGDAVIITAASSSVGLAAIQIANSVGAIPIATTRTRAKEAALREAGAAHVIATEEQDLVAEVMRITDGRGARISCN</sequence>
<reference evidence="4" key="2">
    <citation type="submission" date="2023-08" db="EMBL/GenBank/DDBJ databases">
        <title>Vibrio cholerae Outbreaks in Tanzania Exemplify Founder Flush: Simultaneous Increases in Population Size and Genetic Diversity.</title>
        <authorList>
            <person name="Debes A.K."/>
            <person name="Mohammed A."/>
            <person name="Maseke I."/>
            <person name="Almeida M."/>
            <person name="Li S."/>
            <person name="Matimba H."/>
            <person name="Joachim A."/>
            <person name="Mizinduko M."/>
            <person name="Nyanga S."/>
            <person name="Kelly M."/>
            <person name="Kachwamba Y."/>
            <person name="Schaffer A.M."/>
            <person name="Nyanga A.S."/>
            <person name="Mghamba J."/>
            <person name="Mosha F.S."/>
            <person name="Sack D.A."/>
            <person name="Stine O.C."/>
        </authorList>
    </citation>
    <scope>NUCLEOTIDE SEQUENCE</scope>
    <source>
        <strain evidence="4">TDS0091212</strain>
    </source>
</reference>
<dbReference type="EMBL" id="JAHBND010000098">
    <property type="protein sequence ID" value="MBS7672452.1"/>
    <property type="molecule type" value="Genomic_DNA"/>
</dbReference>
<dbReference type="GO" id="GO:0016651">
    <property type="term" value="F:oxidoreductase activity, acting on NAD(P)H"/>
    <property type="evidence" value="ECO:0007669"/>
    <property type="project" value="TreeGrafter"/>
</dbReference>
<keyword evidence="1" id="KW-0521">NADP</keyword>
<dbReference type="PANTHER" id="PTHR48106:SF5">
    <property type="entry name" value="ZINC-CONTAINING ALCOHOL DEHYDROGENASE"/>
    <property type="match status" value="1"/>
</dbReference>
<dbReference type="InterPro" id="IPR013149">
    <property type="entry name" value="ADH-like_C"/>
</dbReference>
<evidence type="ECO:0000256" key="2">
    <source>
        <dbReference type="ARBA" id="ARBA00023002"/>
    </source>
</evidence>
<feature type="non-terminal residue" evidence="4">
    <location>
        <position position="1"/>
    </location>
</feature>
<accession>A0AAW4KIT2</accession>
<gene>
    <name evidence="4" type="ORF">KIN13_03170</name>
</gene>
<proteinExistence type="predicted"/>
<dbReference type="Gene3D" id="3.40.50.720">
    <property type="entry name" value="NAD(P)-binding Rossmann-like Domain"/>
    <property type="match status" value="1"/>
</dbReference>
<feature type="non-terminal residue" evidence="4">
    <location>
        <position position="97"/>
    </location>
</feature>
<name>A0AAW4KIT2_VIBCL</name>
<feature type="domain" description="Alcohol dehydrogenase-like C-terminal" evidence="3">
    <location>
        <begin position="35"/>
        <end position="95"/>
    </location>
</feature>
<dbReference type="Proteomes" id="UP001196338">
    <property type="component" value="Unassembled WGS sequence"/>
</dbReference>
<dbReference type="InterPro" id="IPR036291">
    <property type="entry name" value="NAD(P)-bd_dom_sf"/>
</dbReference>
<dbReference type="AlphaFoldDB" id="A0AAW4KIT2"/>
<dbReference type="GO" id="GO:0070402">
    <property type="term" value="F:NADPH binding"/>
    <property type="evidence" value="ECO:0007669"/>
    <property type="project" value="TreeGrafter"/>
</dbReference>
<dbReference type="PANTHER" id="PTHR48106">
    <property type="entry name" value="QUINONE OXIDOREDUCTASE PIG3-RELATED"/>
    <property type="match status" value="1"/>
</dbReference>
<organism evidence="4 5">
    <name type="scientific">Vibrio cholerae</name>
    <dbReference type="NCBI Taxonomy" id="666"/>
    <lineage>
        <taxon>Bacteria</taxon>
        <taxon>Pseudomonadati</taxon>
        <taxon>Pseudomonadota</taxon>
        <taxon>Gammaproteobacteria</taxon>
        <taxon>Vibrionales</taxon>
        <taxon>Vibrionaceae</taxon>
        <taxon>Vibrio</taxon>
    </lineage>
</organism>
<reference evidence="4" key="1">
    <citation type="submission" date="2021-05" db="EMBL/GenBank/DDBJ databases">
        <authorList>
            <person name="Stine C."/>
        </authorList>
    </citation>
    <scope>NUCLEOTIDE SEQUENCE</scope>
    <source>
        <strain evidence="4">TDS0091212</strain>
    </source>
</reference>
<dbReference type="Gene3D" id="3.90.180.10">
    <property type="entry name" value="Medium-chain alcohol dehydrogenases, catalytic domain"/>
    <property type="match status" value="1"/>
</dbReference>
<protein>
    <submittedName>
        <fullName evidence="4">Zinc-binding dehydrogenase</fullName>
    </submittedName>
</protein>
<evidence type="ECO:0000313" key="4">
    <source>
        <dbReference type="EMBL" id="MBS7672452.1"/>
    </source>
</evidence>